<evidence type="ECO:0000259" key="1">
    <source>
        <dbReference type="SMART" id="SM00943"/>
    </source>
</evidence>
<organism evidence="2 3">
    <name type="scientific">Actinacidiphila oryziradicis</name>
    <dbReference type="NCBI Taxonomy" id="2571141"/>
    <lineage>
        <taxon>Bacteria</taxon>
        <taxon>Bacillati</taxon>
        <taxon>Actinomycetota</taxon>
        <taxon>Actinomycetes</taxon>
        <taxon>Kitasatosporales</taxon>
        <taxon>Streptomycetaceae</taxon>
        <taxon>Actinacidiphila</taxon>
    </lineage>
</organism>
<evidence type="ECO:0000313" key="3">
    <source>
        <dbReference type="Proteomes" id="UP000305778"/>
    </source>
</evidence>
<sequence length="219" mass="23427">MREILGRRRESGSALLSAALTCAEQWQWPVVPGAGMDHSGRGGGVRCACPRPDCPVPGAHPHDPGLLAATCDPRMVRWWWTVRPDMPLVLATGDRVSAVSLPAVAGARALAAFDLLGVRLGPVIAGPTRYALLVAPYALEELGELLDQHDWVPTSLRYHGQGGYVVLPPSSAGTGQVRWAREPVVDEGRRAPWLPGIRTVVDALVEAGRAAPDGPRLMY</sequence>
<dbReference type="RefSeq" id="WP_136723361.1">
    <property type="nucleotide sequence ID" value="NZ_JAOPYF010000449.1"/>
</dbReference>
<dbReference type="Proteomes" id="UP000305778">
    <property type="component" value="Unassembled WGS sequence"/>
</dbReference>
<name>A0A4U0SN54_9ACTN</name>
<evidence type="ECO:0000313" key="2">
    <source>
        <dbReference type="EMBL" id="TKA11410.1"/>
    </source>
</evidence>
<dbReference type="AlphaFoldDB" id="A0A4U0SN54"/>
<proteinExistence type="predicted"/>
<dbReference type="OrthoDB" id="3691293at2"/>
<protein>
    <submittedName>
        <fullName evidence="2">Bifunctional DNA primase/polymerase</fullName>
    </submittedName>
</protein>
<gene>
    <name evidence="2" type="ORF">FCI23_11250</name>
</gene>
<keyword evidence="3" id="KW-1185">Reference proteome</keyword>
<feature type="domain" description="DNA primase/polymerase bifunctional N-terminal" evidence="1">
    <location>
        <begin position="19"/>
        <end position="194"/>
    </location>
</feature>
<dbReference type="EMBL" id="SUMC01000008">
    <property type="protein sequence ID" value="TKA11410.1"/>
    <property type="molecule type" value="Genomic_DNA"/>
</dbReference>
<comment type="caution">
    <text evidence="2">The sequence shown here is derived from an EMBL/GenBank/DDBJ whole genome shotgun (WGS) entry which is preliminary data.</text>
</comment>
<dbReference type="SMART" id="SM00943">
    <property type="entry name" value="Prim-Pol"/>
    <property type="match status" value="1"/>
</dbReference>
<accession>A0A4U0SN54</accession>
<reference evidence="2 3" key="1">
    <citation type="submission" date="2019-04" db="EMBL/GenBank/DDBJ databases">
        <title>Streptomyces oryziradicis sp. nov., a novel actinomycete isolated from rhizosphere soil of rice (Oryza sativa L.).</title>
        <authorList>
            <person name="Li C."/>
        </authorList>
    </citation>
    <scope>NUCLEOTIDE SEQUENCE [LARGE SCALE GENOMIC DNA]</scope>
    <source>
        <strain evidence="2 3">NEAU-C40</strain>
    </source>
</reference>
<dbReference type="InterPro" id="IPR015330">
    <property type="entry name" value="DNA_primase/pol_bifunc_N"/>
</dbReference>
<dbReference type="Pfam" id="PF09250">
    <property type="entry name" value="Prim-Pol"/>
    <property type="match status" value="1"/>
</dbReference>